<sequence length="31" mass="3178">MSVVALNVRNATFIVPAIAEAIEVLPMPGGP</sequence>
<evidence type="ECO:0000313" key="1">
    <source>
        <dbReference type="EMBL" id="GAM81795.1"/>
    </source>
</evidence>
<gene>
    <name evidence="1" type="ORF">JCM5805K_2919</name>
</gene>
<evidence type="ECO:0000313" key="2">
    <source>
        <dbReference type="Proteomes" id="UP000031847"/>
    </source>
</evidence>
<name>A0A0B8QNY6_LACLL</name>
<dbReference type="AlphaFoldDB" id="A0A0B8QNY6"/>
<comment type="caution">
    <text evidence="1">The sequence shown here is derived from an EMBL/GenBank/DDBJ whole genome shotgun (WGS) entry which is preliminary data.</text>
</comment>
<dbReference type="EMBL" id="BBSI01000041">
    <property type="protein sequence ID" value="GAM81795.1"/>
    <property type="molecule type" value="Genomic_DNA"/>
</dbReference>
<organism evidence="1 2">
    <name type="scientific">Lactococcus lactis subsp. lactis</name>
    <name type="common">Streptococcus lactis</name>
    <dbReference type="NCBI Taxonomy" id="1360"/>
    <lineage>
        <taxon>Bacteria</taxon>
        <taxon>Bacillati</taxon>
        <taxon>Bacillota</taxon>
        <taxon>Bacilli</taxon>
        <taxon>Lactobacillales</taxon>
        <taxon>Streptococcaceae</taxon>
        <taxon>Lactococcus</taxon>
    </lineage>
</organism>
<reference evidence="1 2" key="1">
    <citation type="submission" date="2015-01" db="EMBL/GenBank/DDBJ databases">
        <title>Lactococcus lactis subsp.lactis JCM 5805 whole genome shotgun sequence.</title>
        <authorList>
            <person name="Fujii T."/>
            <person name="Tomita Y."/>
            <person name="Ikushima S."/>
            <person name="Fujiwara D."/>
        </authorList>
    </citation>
    <scope>NUCLEOTIDE SEQUENCE [LARGE SCALE GENOMIC DNA]</scope>
    <source>
        <strain evidence="1 2">JCM 5805</strain>
    </source>
</reference>
<proteinExistence type="predicted"/>
<protein>
    <submittedName>
        <fullName evidence="1">Uncharacterized protein</fullName>
    </submittedName>
</protein>
<dbReference type="Proteomes" id="UP000031847">
    <property type="component" value="Unassembled WGS sequence"/>
</dbReference>
<accession>A0A0B8QNY6</accession>